<sequence>MVIVKPITNPYSSLIYPRQNEFGIVNDQLVQTSNPCQVKAFQYEGSIKLLLLLEQSQIKEVEIQILNSQQKTIFQYVFEKYNAVSFKFKLFRFIEFYGLGEVFKQLKTPKSIVQPFHQELAKQTGLLTVKLNQLEKSNQAVLSEQTVILELQNPFYLINLTVKLLQKYPFSQSRLKQNHQLLRLSKPVIIGKLFFLQTESPVFQQLSKIELLVQLTPIYVLQSYEKTSNKEQTTQSCIELIQNHAYTTIFIRASCVNLGSLKKLQGQICQLLRVQFFVTSMFNPGFIFYQLEAITSYIV</sequence>
<accession>W7XCF4</accession>
<keyword evidence="2" id="KW-1185">Reference proteome</keyword>
<dbReference type="KEGG" id="tet:TTHERM_000189049"/>
<dbReference type="EMBL" id="GG662693">
    <property type="protein sequence ID" value="EWS74238.1"/>
    <property type="molecule type" value="Genomic_DNA"/>
</dbReference>
<dbReference type="Proteomes" id="UP000009168">
    <property type="component" value="Unassembled WGS sequence"/>
</dbReference>
<evidence type="ECO:0000313" key="1">
    <source>
        <dbReference type="EMBL" id="EWS74238.1"/>
    </source>
</evidence>
<organism evidence="1 2">
    <name type="scientific">Tetrahymena thermophila (strain SB210)</name>
    <dbReference type="NCBI Taxonomy" id="312017"/>
    <lineage>
        <taxon>Eukaryota</taxon>
        <taxon>Sar</taxon>
        <taxon>Alveolata</taxon>
        <taxon>Ciliophora</taxon>
        <taxon>Intramacronucleata</taxon>
        <taxon>Oligohymenophorea</taxon>
        <taxon>Hymenostomatida</taxon>
        <taxon>Tetrahymenina</taxon>
        <taxon>Tetrahymenidae</taxon>
        <taxon>Tetrahymena</taxon>
    </lineage>
</organism>
<reference evidence="2" key="1">
    <citation type="journal article" date="2006" name="PLoS Biol.">
        <title>Macronuclear genome sequence of the ciliate Tetrahymena thermophila, a model eukaryote.</title>
        <authorList>
            <person name="Eisen J.A."/>
            <person name="Coyne R.S."/>
            <person name="Wu M."/>
            <person name="Wu D."/>
            <person name="Thiagarajan M."/>
            <person name="Wortman J.R."/>
            <person name="Badger J.H."/>
            <person name="Ren Q."/>
            <person name="Amedeo P."/>
            <person name="Jones K.M."/>
            <person name="Tallon L.J."/>
            <person name="Delcher A.L."/>
            <person name="Salzberg S.L."/>
            <person name="Silva J.C."/>
            <person name="Haas B.J."/>
            <person name="Majoros W.H."/>
            <person name="Farzad M."/>
            <person name="Carlton J.M."/>
            <person name="Smith R.K. Jr."/>
            <person name="Garg J."/>
            <person name="Pearlman R.E."/>
            <person name="Karrer K.M."/>
            <person name="Sun L."/>
            <person name="Manning G."/>
            <person name="Elde N.C."/>
            <person name="Turkewitz A.P."/>
            <person name="Asai D.J."/>
            <person name="Wilkes D.E."/>
            <person name="Wang Y."/>
            <person name="Cai H."/>
            <person name="Collins K."/>
            <person name="Stewart B.A."/>
            <person name="Lee S.R."/>
            <person name="Wilamowska K."/>
            <person name="Weinberg Z."/>
            <person name="Ruzzo W.L."/>
            <person name="Wloga D."/>
            <person name="Gaertig J."/>
            <person name="Frankel J."/>
            <person name="Tsao C.-C."/>
            <person name="Gorovsky M.A."/>
            <person name="Keeling P.J."/>
            <person name="Waller R.F."/>
            <person name="Patron N.J."/>
            <person name="Cherry J.M."/>
            <person name="Stover N.A."/>
            <person name="Krieger C.J."/>
            <person name="del Toro C."/>
            <person name="Ryder H.F."/>
            <person name="Williamson S.C."/>
            <person name="Barbeau R.A."/>
            <person name="Hamilton E.P."/>
            <person name="Orias E."/>
        </authorList>
    </citation>
    <scope>NUCLEOTIDE SEQUENCE [LARGE SCALE GENOMIC DNA]</scope>
    <source>
        <strain evidence="2">SB210</strain>
    </source>
</reference>
<gene>
    <name evidence="1" type="ORF">TTHERM_000189049</name>
</gene>
<dbReference type="GeneID" id="24437715"/>
<dbReference type="AlphaFoldDB" id="W7XCF4"/>
<protein>
    <submittedName>
        <fullName evidence="1">Uncharacterized protein</fullName>
    </submittedName>
</protein>
<name>W7XCF4_TETTS</name>
<evidence type="ECO:0000313" key="2">
    <source>
        <dbReference type="Proteomes" id="UP000009168"/>
    </source>
</evidence>
<proteinExistence type="predicted"/>
<dbReference type="InParanoid" id="W7XCF4"/>
<dbReference type="RefSeq" id="XP_012653211.1">
    <property type="nucleotide sequence ID" value="XM_012797757.1"/>
</dbReference>